<dbReference type="SMART" id="SM00179">
    <property type="entry name" value="EGF_CA"/>
    <property type="match status" value="1"/>
</dbReference>
<dbReference type="FunFam" id="2.120.10.30:FF:000132">
    <property type="entry name" value="Uncharacterized protein"/>
    <property type="match status" value="1"/>
</dbReference>
<keyword evidence="3" id="KW-0677">Repeat</keyword>
<keyword evidence="4 5" id="KW-1015">Disulfide bond</keyword>
<dbReference type="FunFam" id="2.10.25.10:FF:000066">
    <property type="entry name" value="FAT atypical cadherin 4"/>
    <property type="match status" value="1"/>
</dbReference>
<dbReference type="InterPro" id="IPR050778">
    <property type="entry name" value="Cueball_EGF_LRP_Nidogen"/>
</dbReference>
<dbReference type="PROSITE" id="PS01186">
    <property type="entry name" value="EGF_2"/>
    <property type="match status" value="1"/>
</dbReference>
<evidence type="ECO:0000313" key="8">
    <source>
        <dbReference type="EMBL" id="KAK2173114.1"/>
    </source>
</evidence>
<gene>
    <name evidence="8" type="ORF">NP493_903g01035</name>
</gene>
<dbReference type="CDD" id="cd00054">
    <property type="entry name" value="EGF_CA"/>
    <property type="match status" value="1"/>
</dbReference>
<feature type="domain" description="EGF-like" evidence="7">
    <location>
        <begin position="443"/>
        <end position="479"/>
    </location>
</feature>
<dbReference type="PROSITE" id="PS00022">
    <property type="entry name" value="EGF_1"/>
    <property type="match status" value="1"/>
</dbReference>
<dbReference type="InterPro" id="IPR001881">
    <property type="entry name" value="EGF-like_Ca-bd_dom"/>
</dbReference>
<feature type="repeat" description="LDL-receptor class B" evidence="6">
    <location>
        <begin position="309"/>
        <end position="353"/>
    </location>
</feature>
<dbReference type="AlphaFoldDB" id="A0AAD9KL29"/>
<protein>
    <recommendedName>
        <fullName evidence="7">EGF-like domain-containing protein</fullName>
    </recommendedName>
</protein>
<name>A0AAD9KL29_RIDPI</name>
<feature type="repeat" description="LDL-receptor class B" evidence="6">
    <location>
        <begin position="26"/>
        <end position="70"/>
    </location>
</feature>
<dbReference type="SUPFAM" id="SSF57184">
    <property type="entry name" value="Growth factor receptor domain"/>
    <property type="match status" value="1"/>
</dbReference>
<sequence>MLDKHWPSTGAVPHASIGPIHSRCAALMYWTDWGSSPKIEVAAMDGTSRRVIVRISSPSWPNGLTLDIAGKRLYWCDGKRGTIESVTLDGSAHKVMLTMSGIHLFGIGFMAPKLYYTDWSSRHVSAINVYDSTPTPQLVVSDVFGRPNGIAVYNSTTYAREGLKFANGTECSTDKAQDNFLLVADSGRKGLYKLDLSGGNSRRISLSRQTNPIAVAYDPVESKIYWTDVADKHIKRSNLDGTHEELIKSLHSRSVPDGIAVDIVSRLVYYTDTGLDIIAVMKLDGRNHFTLLDVGLDEPRGIALNPAAGLMYWTDWGSSPKIEVAAMDGTSRRVIVRISSPSWPNDLTLDIAGKRLYWCDGKRGTIESATLDGSAHKVMLTMSGIHLFGIAFMAPKLYYTDWSSSHLNGGCKHICLATPNGPRCACPEGLKFANGTECSPATNVHTCRSNPCMNGGSCRSLLGFYRCDCADGFTGDVCDSGMVQDNFLLITDSKEGGLFQVDISAETAWKIPVSHQSNPITVAFDPTDSKIYWTDVEAKVIKRCNLNGTDEELVKSLHPTSIPDGMAIDITSRLLYYTDTGLDIIAVMTLDGRQHITLVNDGTDEPRGIVLHPAVG</sequence>
<evidence type="ECO:0000256" key="4">
    <source>
        <dbReference type="ARBA" id="ARBA00023157"/>
    </source>
</evidence>
<organism evidence="8 9">
    <name type="scientific">Ridgeia piscesae</name>
    <name type="common">Tubeworm</name>
    <dbReference type="NCBI Taxonomy" id="27915"/>
    <lineage>
        <taxon>Eukaryota</taxon>
        <taxon>Metazoa</taxon>
        <taxon>Spiralia</taxon>
        <taxon>Lophotrochozoa</taxon>
        <taxon>Annelida</taxon>
        <taxon>Polychaeta</taxon>
        <taxon>Sedentaria</taxon>
        <taxon>Canalipalpata</taxon>
        <taxon>Sabellida</taxon>
        <taxon>Siboglinidae</taxon>
        <taxon>Ridgeia</taxon>
    </lineage>
</organism>
<dbReference type="InterPro" id="IPR000742">
    <property type="entry name" value="EGF"/>
</dbReference>
<dbReference type="InterPro" id="IPR000033">
    <property type="entry name" value="LDLR_classB_rpt"/>
</dbReference>
<evidence type="ECO:0000256" key="5">
    <source>
        <dbReference type="PROSITE-ProRule" id="PRU00076"/>
    </source>
</evidence>
<comment type="caution">
    <text evidence="5">Lacks conserved residue(s) required for the propagation of feature annotation.</text>
</comment>
<dbReference type="PROSITE" id="PS50026">
    <property type="entry name" value="EGF_3"/>
    <property type="match status" value="1"/>
</dbReference>
<dbReference type="EMBL" id="JAODUO010000901">
    <property type="protein sequence ID" value="KAK2173114.1"/>
    <property type="molecule type" value="Genomic_DNA"/>
</dbReference>
<feature type="repeat" description="LDL-receptor class B" evidence="6">
    <location>
        <begin position="573"/>
        <end position="615"/>
    </location>
</feature>
<feature type="repeat" description="LDL-receptor class B" evidence="6">
    <location>
        <begin position="354"/>
        <end position="396"/>
    </location>
</feature>
<evidence type="ECO:0000313" key="9">
    <source>
        <dbReference type="Proteomes" id="UP001209878"/>
    </source>
</evidence>
<dbReference type="Proteomes" id="UP001209878">
    <property type="component" value="Unassembled WGS sequence"/>
</dbReference>
<comment type="caution">
    <text evidence="8">The sequence shown here is derived from an EMBL/GenBank/DDBJ whole genome shotgun (WGS) entry which is preliminary data.</text>
</comment>
<feature type="repeat" description="LDL-receptor class B" evidence="6">
    <location>
        <begin position="266"/>
        <end position="308"/>
    </location>
</feature>
<evidence type="ECO:0000256" key="6">
    <source>
        <dbReference type="PROSITE-ProRule" id="PRU00461"/>
    </source>
</evidence>
<keyword evidence="1 5" id="KW-0245">EGF-like domain</keyword>
<feature type="disulfide bond" evidence="5">
    <location>
        <begin position="469"/>
        <end position="478"/>
    </location>
</feature>
<dbReference type="SMART" id="SM00135">
    <property type="entry name" value="LY"/>
    <property type="match status" value="8"/>
</dbReference>
<dbReference type="SUPFAM" id="SSF63829">
    <property type="entry name" value="Calcium-dependent phosphotriesterase"/>
    <property type="match status" value="1"/>
</dbReference>
<dbReference type="PROSITE" id="PS51120">
    <property type="entry name" value="LDLRB"/>
    <property type="match status" value="7"/>
</dbReference>
<evidence type="ECO:0000256" key="1">
    <source>
        <dbReference type="ARBA" id="ARBA00022536"/>
    </source>
</evidence>
<dbReference type="SMART" id="SM00181">
    <property type="entry name" value="EGF"/>
    <property type="match status" value="2"/>
</dbReference>
<dbReference type="SUPFAM" id="SSF63825">
    <property type="entry name" value="YWTD domain"/>
    <property type="match status" value="2"/>
</dbReference>
<dbReference type="Pfam" id="PF00058">
    <property type="entry name" value="Ldl_recept_b"/>
    <property type="match status" value="3"/>
</dbReference>
<reference evidence="8" key="1">
    <citation type="journal article" date="2023" name="Mol. Biol. Evol.">
        <title>Third-Generation Sequencing Reveals the Adaptive Role of the Epigenome in Three Deep-Sea Polychaetes.</title>
        <authorList>
            <person name="Perez M."/>
            <person name="Aroh O."/>
            <person name="Sun Y."/>
            <person name="Lan Y."/>
            <person name="Juniper S.K."/>
            <person name="Young C.R."/>
            <person name="Angers B."/>
            <person name="Qian P.Y."/>
        </authorList>
    </citation>
    <scope>NUCLEOTIDE SEQUENCE</scope>
    <source>
        <strain evidence="8">R07B-5</strain>
    </source>
</reference>
<accession>A0AAD9KL29</accession>
<evidence type="ECO:0000256" key="3">
    <source>
        <dbReference type="ARBA" id="ARBA00022737"/>
    </source>
</evidence>
<dbReference type="Gene3D" id="2.10.25.10">
    <property type="entry name" value="Laminin"/>
    <property type="match status" value="2"/>
</dbReference>
<dbReference type="PANTHER" id="PTHR46513:SF44">
    <property type="entry name" value="LDL RECEPTOR RELATED PROTEIN 4"/>
    <property type="match status" value="1"/>
</dbReference>
<dbReference type="Pfam" id="PF14670">
    <property type="entry name" value="FXa_inhibition"/>
    <property type="match status" value="1"/>
</dbReference>
<dbReference type="Gene3D" id="2.120.10.30">
    <property type="entry name" value="TolB, C-terminal domain"/>
    <property type="match status" value="3"/>
</dbReference>
<evidence type="ECO:0000256" key="2">
    <source>
        <dbReference type="ARBA" id="ARBA00022729"/>
    </source>
</evidence>
<dbReference type="GO" id="GO:0005509">
    <property type="term" value="F:calcium ion binding"/>
    <property type="evidence" value="ECO:0007669"/>
    <property type="project" value="InterPro"/>
</dbReference>
<keyword evidence="9" id="KW-1185">Reference proteome</keyword>
<dbReference type="PANTHER" id="PTHR46513">
    <property type="entry name" value="VITELLOGENIN RECEPTOR-LIKE PROTEIN-RELATED-RELATED"/>
    <property type="match status" value="1"/>
</dbReference>
<evidence type="ECO:0000259" key="7">
    <source>
        <dbReference type="PROSITE" id="PS50026"/>
    </source>
</evidence>
<feature type="repeat" description="LDL-receptor class B" evidence="6">
    <location>
        <begin position="222"/>
        <end position="265"/>
    </location>
</feature>
<proteinExistence type="predicted"/>
<feature type="repeat" description="LDL-receptor class B" evidence="6">
    <location>
        <begin position="529"/>
        <end position="572"/>
    </location>
</feature>
<keyword evidence="2" id="KW-0732">Signal</keyword>
<dbReference type="InterPro" id="IPR009030">
    <property type="entry name" value="Growth_fac_rcpt_cys_sf"/>
</dbReference>
<dbReference type="Pfam" id="PF00008">
    <property type="entry name" value="EGF"/>
    <property type="match status" value="1"/>
</dbReference>
<dbReference type="InterPro" id="IPR011042">
    <property type="entry name" value="6-blade_b-propeller_TolB-like"/>
</dbReference>